<dbReference type="InterPro" id="IPR059226">
    <property type="entry name" value="Choice_anch_Q_dom"/>
</dbReference>
<dbReference type="Gene3D" id="2.160.20.10">
    <property type="entry name" value="Single-stranded right-handed beta-helix, Pectin lyase-like"/>
    <property type="match status" value="1"/>
</dbReference>
<protein>
    <recommendedName>
        <fullName evidence="1">Right handed beta helix domain-containing protein</fullName>
    </recommendedName>
</protein>
<name>A0A644VB23_9ZZZZ</name>
<dbReference type="EMBL" id="VSSQ01000260">
    <property type="protein sequence ID" value="MPL88559.1"/>
    <property type="molecule type" value="Genomic_DNA"/>
</dbReference>
<gene>
    <name evidence="2" type="ORF">SDC9_34585</name>
</gene>
<feature type="domain" description="Right handed beta helix" evidence="1">
    <location>
        <begin position="203"/>
        <end position="355"/>
    </location>
</feature>
<accession>A0A644VB23</accession>
<evidence type="ECO:0000259" key="1">
    <source>
        <dbReference type="Pfam" id="PF13229"/>
    </source>
</evidence>
<sequence length="531" mass="56863">MKKLRTLFFTCILLISTSILKGEGVVYVVPDGFGTGASWIDGIGDIQAAIDLAAESSKDVWIQSGTYLVNSTIVLKSDVNVYGGFSGIETTLSERPKISGGGPWDYLLPTTLDGGGKCRIMQSTSAIATETIVDGITFINGNGVSSNEYIPNQGGAIFIAKNVIYQNCIVRNNYALEYGGGISMTGGTVRQCLIESNTQDQANTAYGRGGGGLYVNTATDNTSTIENCVIQSNKSNRGAGIRGQGNGMLYLKNTKIYNNSCNDLGAAADFGSVGIEMSNCLIFNNRSEKDNVMVITGGNIYNNTIVNNIGIVYLSNASNTYQFVNNIVWGNKTKGGATTVISGGKNNTNLHFYNNVTGVVLDDLDLVWGWTHADNQYVSAAVANAPHFRGNVLFTGVAENEDQKYELDAIDLSILQTSPCFNTGKTIAAVTNDIVGVSRPQGDAYDVGAYEFDLGTSVSILNDNSNNAFKWYVQGNGIKIIRNTDETMVTVYSISGIQVFSGNVTDTEIYVPLNQGIYVVRIGDVVKKVIL</sequence>
<dbReference type="InterPro" id="IPR039448">
    <property type="entry name" value="Beta_helix"/>
</dbReference>
<proteinExistence type="predicted"/>
<reference evidence="2" key="1">
    <citation type="submission" date="2019-08" db="EMBL/GenBank/DDBJ databases">
        <authorList>
            <person name="Kucharzyk K."/>
            <person name="Murdoch R.W."/>
            <person name="Higgins S."/>
            <person name="Loffler F."/>
        </authorList>
    </citation>
    <scope>NUCLEOTIDE SEQUENCE</scope>
</reference>
<dbReference type="NCBIfam" id="NF041518">
    <property type="entry name" value="choice_anch_Q"/>
    <property type="match status" value="1"/>
</dbReference>
<dbReference type="SUPFAM" id="SSF51126">
    <property type="entry name" value="Pectin lyase-like"/>
    <property type="match status" value="1"/>
</dbReference>
<organism evidence="2">
    <name type="scientific">bioreactor metagenome</name>
    <dbReference type="NCBI Taxonomy" id="1076179"/>
    <lineage>
        <taxon>unclassified sequences</taxon>
        <taxon>metagenomes</taxon>
        <taxon>ecological metagenomes</taxon>
    </lineage>
</organism>
<dbReference type="AlphaFoldDB" id="A0A644VB23"/>
<comment type="caution">
    <text evidence="2">The sequence shown here is derived from an EMBL/GenBank/DDBJ whole genome shotgun (WGS) entry which is preliminary data.</text>
</comment>
<evidence type="ECO:0000313" key="2">
    <source>
        <dbReference type="EMBL" id="MPL88559.1"/>
    </source>
</evidence>
<dbReference type="InterPro" id="IPR012334">
    <property type="entry name" value="Pectin_lyas_fold"/>
</dbReference>
<dbReference type="Pfam" id="PF13229">
    <property type="entry name" value="Beta_helix"/>
    <property type="match status" value="1"/>
</dbReference>
<dbReference type="InterPro" id="IPR011050">
    <property type="entry name" value="Pectin_lyase_fold/virulence"/>
</dbReference>